<organism evidence="1 2">
    <name type="scientific">Pseudaeromonas paramecii</name>
    <dbReference type="NCBI Taxonomy" id="2138166"/>
    <lineage>
        <taxon>Bacteria</taxon>
        <taxon>Pseudomonadati</taxon>
        <taxon>Pseudomonadota</taxon>
        <taxon>Gammaproteobacteria</taxon>
        <taxon>Aeromonadales</taxon>
        <taxon>Aeromonadaceae</taxon>
        <taxon>Pseudaeromonas</taxon>
    </lineage>
</organism>
<dbReference type="Proteomes" id="UP001501321">
    <property type="component" value="Unassembled WGS sequence"/>
</dbReference>
<sequence>MDFELANRQLQATCGALGASFVLDEAEGEYRATVVCGSRWWNLIMPQHADEASWQQQLGLLRHRTS</sequence>
<dbReference type="RefSeq" id="WP_345012816.1">
    <property type="nucleotide sequence ID" value="NZ_BAABFC010000013.1"/>
</dbReference>
<proteinExistence type="predicted"/>
<keyword evidence="2" id="KW-1185">Reference proteome</keyword>
<dbReference type="EMBL" id="BAABFC010000013">
    <property type="protein sequence ID" value="GAA4500000.1"/>
    <property type="molecule type" value="Genomic_DNA"/>
</dbReference>
<protein>
    <submittedName>
        <fullName evidence="1">Uncharacterized protein</fullName>
    </submittedName>
</protein>
<accession>A0ABP8QA06</accession>
<comment type="caution">
    <text evidence="1">The sequence shown here is derived from an EMBL/GenBank/DDBJ whole genome shotgun (WGS) entry which is preliminary data.</text>
</comment>
<reference evidence="2" key="1">
    <citation type="journal article" date="2019" name="Int. J. Syst. Evol. Microbiol.">
        <title>The Global Catalogue of Microorganisms (GCM) 10K type strain sequencing project: providing services to taxonomists for standard genome sequencing and annotation.</title>
        <authorList>
            <consortium name="The Broad Institute Genomics Platform"/>
            <consortium name="The Broad Institute Genome Sequencing Center for Infectious Disease"/>
            <person name="Wu L."/>
            <person name="Ma J."/>
        </authorList>
    </citation>
    <scope>NUCLEOTIDE SEQUENCE [LARGE SCALE GENOMIC DNA]</scope>
    <source>
        <strain evidence="2">JCM 32226</strain>
    </source>
</reference>
<name>A0ABP8QA06_9GAMM</name>
<gene>
    <name evidence="1" type="ORF">GCM10023095_21010</name>
</gene>
<evidence type="ECO:0000313" key="2">
    <source>
        <dbReference type="Proteomes" id="UP001501321"/>
    </source>
</evidence>
<evidence type="ECO:0000313" key="1">
    <source>
        <dbReference type="EMBL" id="GAA4500000.1"/>
    </source>
</evidence>